<comment type="caution">
    <text evidence="2">The sequence shown here is derived from an EMBL/GenBank/DDBJ whole genome shotgun (WGS) entry which is preliminary data.</text>
</comment>
<reference evidence="2" key="1">
    <citation type="submission" date="2020-01" db="EMBL/GenBank/DDBJ databases">
        <title>Identification and distribution of gene clusters putatively required for synthesis of sphingolipid metabolism inhibitors in phylogenetically diverse species of the filamentous fungus Fusarium.</title>
        <authorList>
            <person name="Kim H.-S."/>
            <person name="Busman M."/>
            <person name="Brown D.W."/>
            <person name="Divon H."/>
            <person name="Uhlig S."/>
            <person name="Proctor R.H."/>
        </authorList>
    </citation>
    <scope>NUCLEOTIDE SEQUENCE</scope>
    <source>
        <strain evidence="2">NRRL 31653</strain>
    </source>
</reference>
<accession>A0A9P5EH64</accession>
<protein>
    <submittedName>
        <fullName evidence="2">Uncharacterized protein</fullName>
    </submittedName>
</protein>
<proteinExistence type="predicted"/>
<dbReference type="AlphaFoldDB" id="A0A9P5EH64"/>
<gene>
    <name evidence="2" type="ORF">FAGAP_2610</name>
</gene>
<evidence type="ECO:0000256" key="1">
    <source>
        <dbReference type="SAM" id="MobiDB-lite"/>
    </source>
</evidence>
<organism evidence="2 3">
    <name type="scientific">Fusarium agapanthi</name>
    <dbReference type="NCBI Taxonomy" id="1803897"/>
    <lineage>
        <taxon>Eukaryota</taxon>
        <taxon>Fungi</taxon>
        <taxon>Dikarya</taxon>
        <taxon>Ascomycota</taxon>
        <taxon>Pezizomycotina</taxon>
        <taxon>Sordariomycetes</taxon>
        <taxon>Hypocreomycetidae</taxon>
        <taxon>Hypocreales</taxon>
        <taxon>Nectriaceae</taxon>
        <taxon>Fusarium</taxon>
        <taxon>Fusarium fujikuroi species complex</taxon>
    </lineage>
</organism>
<dbReference type="Proteomes" id="UP000737391">
    <property type="component" value="Unassembled WGS sequence"/>
</dbReference>
<evidence type="ECO:0000313" key="2">
    <source>
        <dbReference type="EMBL" id="KAF4501233.1"/>
    </source>
</evidence>
<feature type="region of interest" description="Disordered" evidence="1">
    <location>
        <begin position="110"/>
        <end position="146"/>
    </location>
</feature>
<sequence length="313" mass="35017">MAFVSAQLTAAAVLYPSIETQSNASATPVPSRVSQSAPSSVAAAAIPGADFQVPTWLQEHMRLWKIPPTPIRAHAWVLEAFDHFNSKRALPEHFHGIRLQLHRAWLRENKQKAKTTATKKRKSYGISNQPASKKTKGSTAVKSEYSQVAMPPPKPLGNLKGKYAIETCYPCCDDESQRNHDEFCSIVLCPGDGGTLRGYLTLGRMNYTALMLFDKCPTDASTGKVPFRWRGKRLSSKFKIFRGDKNYGWAKFLGDGKIEISFDKLKLDLVAQKGRGIGERGKHNAAAFWDDWHELDEESLDLLDVDRLIPLDW</sequence>
<keyword evidence="3" id="KW-1185">Reference proteome</keyword>
<dbReference type="OrthoDB" id="4121058at2759"/>
<dbReference type="EMBL" id="LUFC02000143">
    <property type="protein sequence ID" value="KAF4501233.1"/>
    <property type="molecule type" value="Genomic_DNA"/>
</dbReference>
<evidence type="ECO:0000313" key="3">
    <source>
        <dbReference type="Proteomes" id="UP000737391"/>
    </source>
</evidence>
<feature type="compositionally biased region" description="Polar residues" evidence="1">
    <location>
        <begin position="125"/>
        <end position="146"/>
    </location>
</feature>
<name>A0A9P5EH64_9HYPO</name>